<keyword evidence="1" id="KW-0479">Metal-binding</keyword>
<name>A0A127BAL4_9EURY</name>
<dbReference type="EMBL" id="CP010835">
    <property type="protein sequence ID" value="AMM53839.1"/>
    <property type="molecule type" value="Genomic_DNA"/>
</dbReference>
<sequence length="142" mass="16142">MKHSALHVLKGAVVKVLGEEAKWTASMYVKDNHGVLVVKFNRKPTKEEIKKIEELANMKIRENVPIKIYELPRDDAEKKLGLFPIPKDVKVLRVVVIEDWNVNACNKEHTNTTGEVGTIKVRKVRFRKNKGLLGISFDIVGD</sequence>
<accession>A0A127BAL4</accession>
<dbReference type="Gene3D" id="3.30.980.10">
    <property type="entry name" value="Threonyl-trna Synthetase, Chain A, domain 2"/>
    <property type="match status" value="2"/>
</dbReference>
<evidence type="ECO:0000256" key="2">
    <source>
        <dbReference type="ARBA" id="ARBA00022833"/>
    </source>
</evidence>
<dbReference type="PANTHER" id="PTHR43462:SF1">
    <property type="entry name" value="ALANYL-TRNA EDITING PROTEIN AARSD1"/>
    <property type="match status" value="1"/>
</dbReference>
<gene>
    <name evidence="3" type="ORF">TQ32_04595</name>
</gene>
<dbReference type="InterPro" id="IPR018163">
    <property type="entry name" value="Thr/Ala-tRNA-synth_IIc_edit"/>
</dbReference>
<dbReference type="STRING" id="1609559.TQ32_04595"/>
<organism evidence="3 4">
    <name type="scientific">Pyrococcus kukulkanii</name>
    <dbReference type="NCBI Taxonomy" id="1609559"/>
    <lineage>
        <taxon>Archaea</taxon>
        <taxon>Methanobacteriati</taxon>
        <taxon>Methanobacteriota</taxon>
        <taxon>Thermococci</taxon>
        <taxon>Thermococcales</taxon>
        <taxon>Thermococcaceae</taxon>
        <taxon>Pyrococcus</taxon>
    </lineage>
</organism>
<dbReference type="PANTHER" id="PTHR43462">
    <property type="entry name" value="ALANYL-TRNA EDITING PROTEIN"/>
    <property type="match status" value="1"/>
</dbReference>
<dbReference type="AlphaFoldDB" id="A0A127BAL4"/>
<evidence type="ECO:0000313" key="4">
    <source>
        <dbReference type="Proteomes" id="UP000070587"/>
    </source>
</evidence>
<dbReference type="GeneID" id="28491088"/>
<evidence type="ECO:0000256" key="1">
    <source>
        <dbReference type="ARBA" id="ARBA00022723"/>
    </source>
</evidence>
<dbReference type="SUPFAM" id="SSF55186">
    <property type="entry name" value="ThrRS/AlaRS common domain"/>
    <property type="match status" value="1"/>
</dbReference>
<evidence type="ECO:0000313" key="3">
    <source>
        <dbReference type="EMBL" id="AMM53839.1"/>
    </source>
</evidence>
<dbReference type="InterPro" id="IPR051335">
    <property type="entry name" value="Alanyl-tRNA_Editing_Enzymes"/>
</dbReference>
<proteinExistence type="predicted"/>
<dbReference type="RefSeq" id="WP_068321606.1">
    <property type="nucleotide sequence ID" value="NZ_CP010835.1"/>
</dbReference>
<dbReference type="GO" id="GO:0046872">
    <property type="term" value="F:metal ion binding"/>
    <property type="evidence" value="ECO:0007669"/>
    <property type="project" value="UniProtKB-KW"/>
</dbReference>
<reference evidence="4" key="1">
    <citation type="submission" date="2015-02" db="EMBL/GenBank/DDBJ databases">
        <title>Pyrococcus kukulkanii sp. nov., a novel hyperthermophilic archaeon isolated from a deep-sea hydrothermal vent at the Guaymas Basin.</title>
        <authorList>
            <person name="Oger P.M."/>
            <person name="Callac N."/>
            <person name="Jebbar M."/>
            <person name="Godfroy A."/>
        </authorList>
    </citation>
    <scope>NUCLEOTIDE SEQUENCE [LARGE SCALE GENOMIC DNA]</scope>
    <source>
        <strain evidence="4">NCB100</strain>
    </source>
</reference>
<dbReference type="GO" id="GO:0002161">
    <property type="term" value="F:aminoacyl-tRNA deacylase activity"/>
    <property type="evidence" value="ECO:0007669"/>
    <property type="project" value="UniProtKB-ARBA"/>
</dbReference>
<dbReference type="KEGG" id="pyc:TQ32_04595"/>
<keyword evidence="2" id="KW-0862">Zinc</keyword>
<reference evidence="3 4" key="2">
    <citation type="journal article" date="2016" name="Int. J. Syst. Evol. Microbiol.">
        <title>Pyrococcus kukulkanii sp. nov., a hyperthermophilic, piezophilic archaeon isolated from a deep-sea hydrothermal vent.</title>
        <authorList>
            <person name="Callac N."/>
            <person name="Oger P."/>
            <person name="Lesongeur F."/>
            <person name="Rattray J.E."/>
            <person name="Vannier P."/>
            <person name="Michoud G."/>
            <person name="Beauverger M."/>
            <person name="Gayet N."/>
            <person name="Rouxel O."/>
            <person name="Jebbar M."/>
            <person name="Godfroy A."/>
        </authorList>
    </citation>
    <scope>NUCLEOTIDE SEQUENCE [LARGE SCALE GENOMIC DNA]</scope>
    <source>
        <strain evidence="3 4">NCB100</strain>
    </source>
</reference>
<dbReference type="PATRIC" id="fig|1609559.3.peg.957"/>
<dbReference type="GO" id="GO:0000166">
    <property type="term" value="F:nucleotide binding"/>
    <property type="evidence" value="ECO:0007669"/>
    <property type="project" value="InterPro"/>
</dbReference>
<dbReference type="Proteomes" id="UP000070587">
    <property type="component" value="Chromosome"/>
</dbReference>
<dbReference type="OrthoDB" id="36064at2157"/>
<protein>
    <submittedName>
        <fullName evidence="3">Alanyl-tRNA editing protein AlaX</fullName>
    </submittedName>
</protein>